<comment type="caution">
    <text evidence="2">The sequence shown here is derived from an EMBL/GenBank/DDBJ whole genome shotgun (WGS) entry which is preliminary data.</text>
</comment>
<evidence type="ECO:0000313" key="2">
    <source>
        <dbReference type="EMBL" id="KAK8868306.1"/>
    </source>
</evidence>
<sequence length="251" mass="25559">MHFSKFAVASILAGYPCVSALPQSNSFQAEGAAPAGGAQDIIAKIGAVSDGLDGWAGAVNKYKIGYLSLAPADKAEKATEAAIDDATASVKKTKLLKDKENAAVAGQVATMLPKVQAVADALKQKAPVMIKEKVGGEVAADAAGVQNKMDELFASLQVVMTAQTQPGLRKAMIAVDKVMSQTQATFSGGKKADGLTAQTTNDGVLASNQTGKALGGVPISDAVSCRQGGWRNTAIWTVAGWTVVAGLLAVA</sequence>
<organism evidence="2 3">
    <name type="scientific">Apiospora arundinis</name>
    <dbReference type="NCBI Taxonomy" id="335852"/>
    <lineage>
        <taxon>Eukaryota</taxon>
        <taxon>Fungi</taxon>
        <taxon>Dikarya</taxon>
        <taxon>Ascomycota</taxon>
        <taxon>Pezizomycotina</taxon>
        <taxon>Sordariomycetes</taxon>
        <taxon>Xylariomycetidae</taxon>
        <taxon>Amphisphaeriales</taxon>
        <taxon>Apiosporaceae</taxon>
        <taxon>Apiospora</taxon>
    </lineage>
</organism>
<gene>
    <name evidence="2" type="ORF">PGQ11_006884</name>
</gene>
<name>A0ABR2IUN5_9PEZI</name>
<feature type="chain" id="PRO_5046145055" evidence="1">
    <location>
        <begin position="21"/>
        <end position="251"/>
    </location>
</feature>
<dbReference type="EMBL" id="JAPCWZ010000004">
    <property type="protein sequence ID" value="KAK8868306.1"/>
    <property type="molecule type" value="Genomic_DNA"/>
</dbReference>
<dbReference type="PANTHER" id="PTHR38123">
    <property type="entry name" value="CELL WALL SERINE-THREONINE-RICH GALACTOMANNOPROTEIN MP1 (AFU_ORTHOLOGUE AFUA_4G03240)"/>
    <property type="match status" value="1"/>
</dbReference>
<evidence type="ECO:0000256" key="1">
    <source>
        <dbReference type="SAM" id="SignalP"/>
    </source>
</evidence>
<dbReference type="InterPro" id="IPR021054">
    <property type="entry name" value="Cell_wall_mannoprotein_1"/>
</dbReference>
<dbReference type="Proteomes" id="UP001390339">
    <property type="component" value="Unassembled WGS sequence"/>
</dbReference>
<dbReference type="PANTHER" id="PTHR38123:SF1">
    <property type="entry name" value="HYDROPHOBIC SURFACE BINDING PROTEIN"/>
    <property type="match status" value="1"/>
</dbReference>
<keyword evidence="1" id="KW-0732">Signal</keyword>
<accession>A0ABR2IUN5</accession>
<feature type="signal peptide" evidence="1">
    <location>
        <begin position="1"/>
        <end position="20"/>
    </location>
</feature>
<keyword evidence="3" id="KW-1185">Reference proteome</keyword>
<dbReference type="Pfam" id="PF12296">
    <property type="entry name" value="HsbA"/>
    <property type="match status" value="1"/>
</dbReference>
<evidence type="ECO:0000313" key="3">
    <source>
        <dbReference type="Proteomes" id="UP001390339"/>
    </source>
</evidence>
<proteinExistence type="predicted"/>
<reference evidence="2 3" key="1">
    <citation type="journal article" date="2024" name="IMA Fungus">
        <title>Apiospora arundinis, a panoply of carbohydrate-active enzymes and secondary metabolites.</title>
        <authorList>
            <person name="Sorensen T."/>
            <person name="Petersen C."/>
            <person name="Muurmann A.T."/>
            <person name="Christiansen J.V."/>
            <person name="Brundto M.L."/>
            <person name="Overgaard C.K."/>
            <person name="Boysen A.T."/>
            <person name="Wollenberg R.D."/>
            <person name="Larsen T.O."/>
            <person name="Sorensen J.L."/>
            <person name="Nielsen K.L."/>
            <person name="Sondergaard T.E."/>
        </authorList>
    </citation>
    <scope>NUCLEOTIDE SEQUENCE [LARGE SCALE GENOMIC DNA]</scope>
    <source>
        <strain evidence="2 3">AAU 773</strain>
    </source>
</reference>
<protein>
    <submittedName>
        <fullName evidence="2">Uncharacterized protein</fullName>
    </submittedName>
</protein>